<comment type="caution">
    <text evidence="6">The sequence shown here is derived from an EMBL/GenBank/DDBJ whole genome shotgun (WGS) entry which is preliminary data.</text>
</comment>
<dbReference type="PANTHER" id="PTHR48075:SF5">
    <property type="entry name" value="3-HYDROXYBUTYRYL-COA DEHYDROGENASE"/>
    <property type="match status" value="1"/>
</dbReference>
<dbReference type="EMBL" id="LRBG01000037">
    <property type="protein sequence ID" value="KXU84243.1"/>
    <property type="molecule type" value="Genomic_DNA"/>
</dbReference>
<feature type="domain" description="3-hydroxyacyl-CoA dehydrogenase C-terminal" evidence="3">
    <location>
        <begin position="423"/>
        <end position="501"/>
    </location>
</feature>
<evidence type="ECO:0000256" key="2">
    <source>
        <dbReference type="SAM" id="MobiDB-lite"/>
    </source>
</evidence>
<dbReference type="OrthoDB" id="5287258at2"/>
<reference evidence="6 7" key="1">
    <citation type="journal article" date="2015" name="Int. J. Syst. Evol. Microbiol.">
        <title>Burkholderia monticola sp. nov., isolated from mountain soil.</title>
        <authorList>
            <person name="Baek I."/>
            <person name="Seo B."/>
            <person name="Lee I."/>
            <person name="Yi H."/>
            <person name="Chun J."/>
        </authorList>
    </citation>
    <scope>NUCLEOTIDE SEQUENCE [LARGE SCALE GENOMIC DNA]</scope>
    <source>
        <strain evidence="6 7">JC2948</strain>
    </source>
</reference>
<feature type="domain" description="3-hydroxyacyl-CoA dehydrogenase C-terminal" evidence="3">
    <location>
        <begin position="191"/>
        <end position="288"/>
    </location>
</feature>
<dbReference type="Gene3D" id="1.10.1040.50">
    <property type="match status" value="1"/>
</dbReference>
<evidence type="ECO:0000259" key="3">
    <source>
        <dbReference type="Pfam" id="PF00725"/>
    </source>
</evidence>
<dbReference type="GO" id="GO:0070403">
    <property type="term" value="F:NAD+ binding"/>
    <property type="evidence" value="ECO:0007669"/>
    <property type="project" value="InterPro"/>
</dbReference>
<name>A0A149PGS2_9BURK</name>
<evidence type="ECO:0000259" key="4">
    <source>
        <dbReference type="Pfam" id="PF02737"/>
    </source>
</evidence>
<dbReference type="NCBIfam" id="TIGR02279">
    <property type="entry name" value="PaaC-3OHAcCoADH"/>
    <property type="match status" value="1"/>
</dbReference>
<dbReference type="InterPro" id="IPR006108">
    <property type="entry name" value="3HC_DH_C"/>
</dbReference>
<dbReference type="InterPro" id="IPR006176">
    <property type="entry name" value="3-OHacyl-CoA_DH_NAD-bd"/>
</dbReference>
<evidence type="ECO:0000259" key="5">
    <source>
        <dbReference type="Pfam" id="PF18321"/>
    </source>
</evidence>
<dbReference type="InterPro" id="IPR008927">
    <property type="entry name" value="6-PGluconate_DH-like_C_sf"/>
</dbReference>
<organism evidence="6 7">
    <name type="scientific">Paraburkholderia monticola</name>
    <dbReference type="NCBI Taxonomy" id="1399968"/>
    <lineage>
        <taxon>Bacteria</taxon>
        <taxon>Pseudomonadati</taxon>
        <taxon>Pseudomonadota</taxon>
        <taxon>Betaproteobacteria</taxon>
        <taxon>Burkholderiales</taxon>
        <taxon>Burkholderiaceae</taxon>
        <taxon>Paraburkholderia</taxon>
    </lineage>
</organism>
<dbReference type="SUPFAM" id="SSF51735">
    <property type="entry name" value="NAD(P)-binding Rossmann-fold domains"/>
    <property type="match status" value="1"/>
</dbReference>
<accession>A0A149PGS2</accession>
<dbReference type="FunFam" id="3.40.50.720:FF:000009">
    <property type="entry name" value="Fatty oxidation complex, alpha subunit"/>
    <property type="match status" value="1"/>
</dbReference>
<dbReference type="Gene3D" id="3.30.750.190">
    <property type="match status" value="1"/>
</dbReference>
<dbReference type="GO" id="GO:0010124">
    <property type="term" value="P:phenylacetate catabolic process"/>
    <property type="evidence" value="ECO:0007669"/>
    <property type="project" value="InterPro"/>
</dbReference>
<dbReference type="NCBIfam" id="NF006124">
    <property type="entry name" value="PRK08268.1"/>
    <property type="match status" value="1"/>
</dbReference>
<dbReference type="Gene3D" id="3.40.50.720">
    <property type="entry name" value="NAD(P)-binding Rossmann-like Domain"/>
    <property type="match status" value="1"/>
</dbReference>
<dbReference type="PANTHER" id="PTHR48075">
    <property type="entry name" value="3-HYDROXYACYL-COA DEHYDROGENASE FAMILY PROTEIN"/>
    <property type="match status" value="1"/>
</dbReference>
<proteinExistence type="predicted"/>
<protein>
    <submittedName>
        <fullName evidence="6">3-hydroxyacyl-CoA dehydrogenase</fullName>
    </submittedName>
</protein>
<dbReference type="GO" id="GO:0008691">
    <property type="term" value="F:3-hydroxybutyryl-CoA dehydrogenase activity"/>
    <property type="evidence" value="ECO:0007669"/>
    <property type="project" value="InterPro"/>
</dbReference>
<dbReference type="Pfam" id="PF18321">
    <property type="entry name" value="3HCDH_RFF"/>
    <property type="match status" value="1"/>
</dbReference>
<dbReference type="Proteomes" id="UP000075613">
    <property type="component" value="Unassembled WGS sequence"/>
</dbReference>
<dbReference type="InterPro" id="IPR036291">
    <property type="entry name" value="NAD(P)-bd_dom_sf"/>
</dbReference>
<keyword evidence="7" id="KW-1185">Reference proteome</keyword>
<sequence>MSNALKTSTVVGIVGAGAMGAGIAQVAALAGHHVALFDLDAATVAKAITGIAANLARLVEKGRLDATAAAHAKERLLPVDQLAGLRDAGLVIEAVAERLEVKRKIFAELEEHVADACILATNTSSISVTAIGATLKIPSRLVGMHFFNPAPVMALVEVVSGLATSTEVASCVYETAAAWGKTPVYARSTPGFIVNRVARPFYAEGLRLLNEQAADAASIDEVIREAGGFRMGPFELMDLIGHDVNFAVTESVFRAYFNDPRFTPSLIQQELVNAGFLGRKSGRGFYEYGSNATRPSPRIESPKDSPREVRLFPQSGVIQRLQQRLRDAGLVTTTMPETESSDGAVALIDDAVLRLTDGRTATQCAYDMNRDNVVLVDLALDYAGSNTVALTRARQCSDSAYAAVVGAMQAAGYSVVPVADVAGMIVMRTVAMLVNEAADAVNQGVCTAADLDLAMEKGVNYPLGPLKWANAVGVAFFHTVLNNLCTHYGEDRYRVSPLLAALSWSRSSWDASHAIDNAA</sequence>
<dbReference type="RefSeq" id="WP_062134270.1">
    <property type="nucleotide sequence ID" value="NZ_LRBG01000037.1"/>
</dbReference>
<gene>
    <name evidence="6" type="ORF">CI15_27605</name>
</gene>
<evidence type="ECO:0000313" key="6">
    <source>
        <dbReference type="EMBL" id="KXU84243.1"/>
    </source>
</evidence>
<dbReference type="AlphaFoldDB" id="A0A149PGS2"/>
<evidence type="ECO:0000313" key="7">
    <source>
        <dbReference type="Proteomes" id="UP000075613"/>
    </source>
</evidence>
<dbReference type="Pfam" id="PF00725">
    <property type="entry name" value="3HCDH"/>
    <property type="match status" value="2"/>
</dbReference>
<dbReference type="InterPro" id="IPR041040">
    <property type="entry name" value="3HCDH_RFF"/>
</dbReference>
<dbReference type="Pfam" id="PF02737">
    <property type="entry name" value="3HCDH_N"/>
    <property type="match status" value="1"/>
</dbReference>
<feature type="domain" description="3-hydroxyacyl-CoA dehydrogenase NAD binding" evidence="4">
    <location>
        <begin position="11"/>
        <end position="187"/>
    </location>
</feature>
<keyword evidence="1" id="KW-0560">Oxidoreductase</keyword>
<dbReference type="GO" id="GO:0006631">
    <property type="term" value="P:fatty acid metabolic process"/>
    <property type="evidence" value="ECO:0007669"/>
    <property type="project" value="InterPro"/>
</dbReference>
<evidence type="ECO:0000256" key="1">
    <source>
        <dbReference type="ARBA" id="ARBA00023002"/>
    </source>
</evidence>
<dbReference type="STRING" id="1399968.CI15_27605"/>
<dbReference type="InterPro" id="IPR011967">
    <property type="entry name" value="3-OHacyl-CoA_DH_PaaH"/>
</dbReference>
<feature type="region of interest" description="Disordered" evidence="2">
    <location>
        <begin position="288"/>
        <end position="307"/>
    </location>
</feature>
<dbReference type="SUPFAM" id="SSF48179">
    <property type="entry name" value="6-phosphogluconate dehydrogenase C-terminal domain-like"/>
    <property type="match status" value="2"/>
</dbReference>
<feature type="domain" description="3-hydroxybutyryl-CoA dehydrogenase reduced Rossmann-fold" evidence="5">
    <location>
        <begin position="353"/>
        <end position="421"/>
    </location>
</feature>